<evidence type="ECO:0000313" key="1">
    <source>
        <dbReference type="EMBL" id="KDQ19607.1"/>
    </source>
</evidence>
<dbReference type="Proteomes" id="UP000027195">
    <property type="component" value="Unassembled WGS sequence"/>
</dbReference>
<proteinExistence type="predicted"/>
<reference evidence="2" key="1">
    <citation type="journal article" date="2014" name="Proc. Natl. Acad. Sci. U.S.A.">
        <title>Extensive sampling of basidiomycete genomes demonstrates inadequacy of the white-rot/brown-rot paradigm for wood decay fungi.</title>
        <authorList>
            <person name="Riley R."/>
            <person name="Salamov A.A."/>
            <person name="Brown D.W."/>
            <person name="Nagy L.G."/>
            <person name="Floudas D."/>
            <person name="Held B.W."/>
            <person name="Levasseur A."/>
            <person name="Lombard V."/>
            <person name="Morin E."/>
            <person name="Otillar R."/>
            <person name="Lindquist E.A."/>
            <person name="Sun H."/>
            <person name="LaButti K.M."/>
            <person name="Schmutz J."/>
            <person name="Jabbour D."/>
            <person name="Luo H."/>
            <person name="Baker S.E."/>
            <person name="Pisabarro A.G."/>
            <person name="Walton J.D."/>
            <person name="Blanchette R.A."/>
            <person name="Henrissat B."/>
            <person name="Martin F."/>
            <person name="Cullen D."/>
            <person name="Hibbett D.S."/>
            <person name="Grigoriev I.V."/>
        </authorList>
    </citation>
    <scope>NUCLEOTIDE SEQUENCE [LARGE SCALE GENOMIC DNA]</scope>
    <source>
        <strain evidence="2">FD-172 SS1</strain>
    </source>
</reference>
<evidence type="ECO:0000313" key="2">
    <source>
        <dbReference type="Proteomes" id="UP000027195"/>
    </source>
</evidence>
<gene>
    <name evidence="1" type="ORF">BOTBODRAFT_28178</name>
</gene>
<sequence length="63" mass="7009">MANQSSVDMELSVNNALLLLLAYRTMPYDGYHQAGSCIPPKLVAMTILGFIYGNKVQTRRCET</sequence>
<dbReference type="InParanoid" id="A0A067N645"/>
<dbReference type="EMBL" id="KL198019">
    <property type="protein sequence ID" value="KDQ19607.1"/>
    <property type="molecule type" value="Genomic_DNA"/>
</dbReference>
<keyword evidence="2" id="KW-1185">Reference proteome</keyword>
<accession>A0A067N645</accession>
<protein>
    <submittedName>
        <fullName evidence="1">Uncharacterized protein</fullName>
    </submittedName>
</protein>
<name>A0A067N645_BOTB1</name>
<organism evidence="1 2">
    <name type="scientific">Botryobasidium botryosum (strain FD-172 SS1)</name>
    <dbReference type="NCBI Taxonomy" id="930990"/>
    <lineage>
        <taxon>Eukaryota</taxon>
        <taxon>Fungi</taxon>
        <taxon>Dikarya</taxon>
        <taxon>Basidiomycota</taxon>
        <taxon>Agaricomycotina</taxon>
        <taxon>Agaricomycetes</taxon>
        <taxon>Cantharellales</taxon>
        <taxon>Botryobasidiaceae</taxon>
        <taxon>Botryobasidium</taxon>
    </lineage>
</organism>
<dbReference type="AlphaFoldDB" id="A0A067N645"/>
<dbReference type="HOGENOM" id="CLU_2885480_0_0_1"/>